<sequence length="372" mass="39022">MRIAIPKEVKNSEFRVAIAPAGVHGFVQRGHEVFVQAGAGLGSAITDEEYAEAGATIVEDAQQTWESGELVLKVKEPVAEEYGYLRRDQILFAYLHLAADQALTTALREAGTTAIAYETVQPEGGGTPLLAPMSEIAGRLSVQVGAHTLLKHSGGRGILLSGVPGVGRGKVTIIGAGVAGTNAARVAMGMGARVEIIDINMDRLRYLDEIYGGSLQTTMSNAYDIGLALQDSDLVIGSVLIPGKRAPKLVTDEMVAGMKQGSVLVDIAIDQGGCFENSRPTTHDDPTFTVHRSVYYCVANMPGAVPTTATAALTNAVMPYAVSIAEKGWRQAMQGNAALARGLNCHDGQVTNANVAEAFDLDHVEPAAVLGG</sequence>
<protein>
    <recommendedName>
        <fullName evidence="3 6">Alanine dehydrogenase</fullName>
        <ecNumber evidence="3 6">1.4.1.1</ecNumber>
    </recommendedName>
</protein>
<organism evidence="9 10">
    <name type="scientific">Brevibacterium daeguense</name>
    <dbReference type="NCBI Taxonomy" id="909936"/>
    <lineage>
        <taxon>Bacteria</taxon>
        <taxon>Bacillati</taxon>
        <taxon>Actinomycetota</taxon>
        <taxon>Actinomycetes</taxon>
        <taxon>Micrococcales</taxon>
        <taxon>Brevibacteriaceae</taxon>
        <taxon>Brevibacterium</taxon>
    </lineage>
</organism>
<dbReference type="PANTHER" id="PTHR42795:SF1">
    <property type="entry name" value="ALANINE DEHYDROGENASE"/>
    <property type="match status" value="1"/>
</dbReference>
<dbReference type="CDD" id="cd05305">
    <property type="entry name" value="L-AlaDH"/>
    <property type="match status" value="1"/>
</dbReference>
<dbReference type="PIRSF" id="PIRSF000183">
    <property type="entry name" value="Alanine_dh"/>
    <property type="match status" value="1"/>
</dbReference>
<dbReference type="SMART" id="SM01003">
    <property type="entry name" value="AlaDh_PNT_N"/>
    <property type="match status" value="1"/>
</dbReference>
<dbReference type="EC" id="1.4.1.1" evidence="3 6"/>
<dbReference type="InterPro" id="IPR007886">
    <property type="entry name" value="AlaDH/PNT_N"/>
</dbReference>
<evidence type="ECO:0000256" key="3">
    <source>
        <dbReference type="ARBA" id="ARBA00012897"/>
    </source>
</evidence>
<keyword evidence="4 6" id="KW-0560">Oxidoreductase</keyword>
<dbReference type="Pfam" id="PF01262">
    <property type="entry name" value="AlaDh_PNT_C"/>
    <property type="match status" value="1"/>
</dbReference>
<proteinExistence type="inferred from homology"/>
<evidence type="ECO:0000256" key="5">
    <source>
        <dbReference type="ARBA" id="ARBA00023027"/>
    </source>
</evidence>
<evidence type="ECO:0000313" key="10">
    <source>
        <dbReference type="Proteomes" id="UP001501586"/>
    </source>
</evidence>
<gene>
    <name evidence="9" type="primary">ald</name>
    <name evidence="9" type="ORF">GCM10022261_13650</name>
</gene>
<comment type="function">
    <text evidence="6">Catalyzes the reversible reductive amination of pyruvate to L-alanine.</text>
</comment>
<evidence type="ECO:0000259" key="7">
    <source>
        <dbReference type="SMART" id="SM01002"/>
    </source>
</evidence>
<dbReference type="Gene3D" id="3.40.50.720">
    <property type="entry name" value="NAD(P)-binding Rossmann-like Domain"/>
    <property type="match status" value="2"/>
</dbReference>
<dbReference type="Pfam" id="PF05222">
    <property type="entry name" value="AlaDh_PNT_N"/>
    <property type="match status" value="1"/>
</dbReference>
<dbReference type="InterPro" id="IPR036291">
    <property type="entry name" value="NAD(P)-bd_dom_sf"/>
</dbReference>
<dbReference type="SUPFAM" id="SSF51735">
    <property type="entry name" value="NAD(P)-binding Rossmann-fold domains"/>
    <property type="match status" value="1"/>
</dbReference>
<dbReference type="SUPFAM" id="SSF52283">
    <property type="entry name" value="Formate/glycerate dehydrogenase catalytic domain-like"/>
    <property type="match status" value="1"/>
</dbReference>
<dbReference type="SMART" id="SM01002">
    <property type="entry name" value="AlaDh_PNT_C"/>
    <property type="match status" value="1"/>
</dbReference>
<reference evidence="10" key="1">
    <citation type="journal article" date="2019" name="Int. J. Syst. Evol. Microbiol.">
        <title>The Global Catalogue of Microorganisms (GCM) 10K type strain sequencing project: providing services to taxonomists for standard genome sequencing and annotation.</title>
        <authorList>
            <consortium name="The Broad Institute Genomics Platform"/>
            <consortium name="The Broad Institute Genome Sequencing Center for Infectious Disease"/>
            <person name="Wu L."/>
            <person name="Ma J."/>
        </authorList>
    </citation>
    <scope>NUCLEOTIDE SEQUENCE [LARGE SCALE GENOMIC DNA]</scope>
    <source>
        <strain evidence="10">JCM 17458</strain>
    </source>
</reference>
<keyword evidence="10" id="KW-1185">Reference proteome</keyword>
<dbReference type="InterPro" id="IPR008141">
    <property type="entry name" value="Ala_DH"/>
</dbReference>
<evidence type="ECO:0000259" key="8">
    <source>
        <dbReference type="SMART" id="SM01003"/>
    </source>
</evidence>
<comment type="caution">
    <text evidence="9">The sequence shown here is derived from an EMBL/GenBank/DDBJ whole genome shotgun (WGS) entry which is preliminary data.</text>
</comment>
<comment type="similarity">
    <text evidence="2 6">Belongs to the AlaDH/PNT family.</text>
</comment>
<dbReference type="RefSeq" id="WP_236863917.1">
    <property type="nucleotide sequence ID" value="NZ_BAABAZ010000005.1"/>
</dbReference>
<keyword evidence="5 6" id="KW-0520">NAD</keyword>
<dbReference type="PROSITE" id="PS00837">
    <property type="entry name" value="ALADH_PNT_2"/>
    <property type="match status" value="1"/>
</dbReference>
<feature type="domain" description="Alanine dehydrogenase/pyridine nucleotide transhydrogenase NAD(H)-binding" evidence="7">
    <location>
        <begin position="149"/>
        <end position="297"/>
    </location>
</feature>
<evidence type="ECO:0000256" key="4">
    <source>
        <dbReference type="ARBA" id="ARBA00023002"/>
    </source>
</evidence>
<feature type="domain" description="Alanine dehydrogenase/pyridine nucleotide transhydrogenase N-terminal" evidence="8">
    <location>
        <begin position="4"/>
        <end position="137"/>
    </location>
</feature>
<evidence type="ECO:0000313" key="9">
    <source>
        <dbReference type="EMBL" id="GAA4283834.1"/>
    </source>
</evidence>
<evidence type="ECO:0000256" key="1">
    <source>
        <dbReference type="ARBA" id="ARBA00005206"/>
    </source>
</evidence>
<dbReference type="EMBL" id="BAABAZ010000005">
    <property type="protein sequence ID" value="GAA4283834.1"/>
    <property type="molecule type" value="Genomic_DNA"/>
</dbReference>
<evidence type="ECO:0000256" key="6">
    <source>
        <dbReference type="PIRNR" id="PIRNR000183"/>
    </source>
</evidence>
<name>A0ABP8EIS0_9MICO</name>
<dbReference type="PANTHER" id="PTHR42795">
    <property type="entry name" value="ALANINE DEHYDROGENASE"/>
    <property type="match status" value="1"/>
</dbReference>
<dbReference type="InterPro" id="IPR007698">
    <property type="entry name" value="AlaDH/PNT_NAD(H)-bd"/>
</dbReference>
<dbReference type="Proteomes" id="UP001501586">
    <property type="component" value="Unassembled WGS sequence"/>
</dbReference>
<dbReference type="InterPro" id="IPR008143">
    <property type="entry name" value="Ala_DH/PNT_CS2"/>
</dbReference>
<comment type="pathway">
    <text evidence="1 6">Amino-acid degradation; L-alanine degradation via dehydrogenase pathway; NH(3) and pyruvate from L-alanine: step 1/1.</text>
</comment>
<dbReference type="NCBIfam" id="TIGR00518">
    <property type="entry name" value="alaDH"/>
    <property type="match status" value="1"/>
</dbReference>
<accession>A0ABP8EIS0</accession>
<evidence type="ECO:0000256" key="2">
    <source>
        <dbReference type="ARBA" id="ARBA00005689"/>
    </source>
</evidence>
<comment type="catalytic activity">
    <reaction evidence="6">
        <text>L-alanine + NAD(+) + H2O = pyruvate + NH4(+) + NADH + H(+)</text>
        <dbReference type="Rhea" id="RHEA:18405"/>
        <dbReference type="ChEBI" id="CHEBI:15361"/>
        <dbReference type="ChEBI" id="CHEBI:15377"/>
        <dbReference type="ChEBI" id="CHEBI:15378"/>
        <dbReference type="ChEBI" id="CHEBI:28938"/>
        <dbReference type="ChEBI" id="CHEBI:57540"/>
        <dbReference type="ChEBI" id="CHEBI:57945"/>
        <dbReference type="ChEBI" id="CHEBI:57972"/>
        <dbReference type="EC" id="1.4.1.1"/>
    </reaction>
</comment>